<dbReference type="Proteomes" id="UP001429601">
    <property type="component" value="Unassembled WGS sequence"/>
</dbReference>
<comment type="caution">
    <text evidence="2">The sequence shown here is derived from an EMBL/GenBank/DDBJ whole genome shotgun (WGS) entry which is preliminary data.</text>
</comment>
<accession>A0ABX0Q599</accession>
<keyword evidence="1" id="KW-0812">Transmembrane</keyword>
<dbReference type="RefSeq" id="WP_167126477.1">
    <property type="nucleotide sequence ID" value="NZ_JAAQQR010000004.1"/>
</dbReference>
<feature type="transmembrane region" description="Helical" evidence="1">
    <location>
        <begin position="175"/>
        <end position="196"/>
    </location>
</feature>
<keyword evidence="1" id="KW-1133">Transmembrane helix</keyword>
<evidence type="ECO:0008006" key="4">
    <source>
        <dbReference type="Google" id="ProtNLM"/>
    </source>
</evidence>
<protein>
    <recommendedName>
        <fullName evidence="4">MotA/TolQ/ExbB proton channel family protein</fullName>
    </recommendedName>
</protein>
<evidence type="ECO:0000256" key="1">
    <source>
        <dbReference type="SAM" id="Phobius"/>
    </source>
</evidence>
<proteinExistence type="predicted"/>
<organism evidence="2 3">
    <name type="scientific">Luteibacter jiangsuensis</name>
    <dbReference type="NCBI Taxonomy" id="637577"/>
    <lineage>
        <taxon>Bacteria</taxon>
        <taxon>Pseudomonadati</taxon>
        <taxon>Pseudomonadota</taxon>
        <taxon>Gammaproteobacteria</taxon>
        <taxon>Lysobacterales</taxon>
        <taxon>Rhodanobacteraceae</taxon>
        <taxon>Luteibacter</taxon>
    </lineage>
</organism>
<feature type="transmembrane region" description="Helical" evidence="1">
    <location>
        <begin position="62"/>
        <end position="81"/>
    </location>
</feature>
<name>A0ABX0Q599_9GAMM</name>
<keyword evidence="3" id="KW-1185">Reference proteome</keyword>
<feature type="transmembrane region" description="Helical" evidence="1">
    <location>
        <begin position="140"/>
        <end position="163"/>
    </location>
</feature>
<feature type="transmembrane region" description="Helical" evidence="1">
    <location>
        <begin position="33"/>
        <end position="50"/>
    </location>
</feature>
<evidence type="ECO:0000313" key="2">
    <source>
        <dbReference type="EMBL" id="NID05625.1"/>
    </source>
</evidence>
<reference evidence="2 3" key="1">
    <citation type="journal article" date="2011" name="Curr. Microbiol.">
        <title>Luteibacter jiangsuensis sp. nov.: a methamidophos-degrading bacterium isolated from a methamidophos-manufacturing factory.</title>
        <authorList>
            <person name="Wang L."/>
            <person name="Wang G.L."/>
            <person name="Li S.P."/>
            <person name="Jiang J.D."/>
        </authorList>
    </citation>
    <scope>NUCLEOTIDE SEQUENCE [LARGE SCALE GENOMIC DNA]</scope>
    <source>
        <strain evidence="2 3">CGMCC 1.10133</strain>
    </source>
</reference>
<dbReference type="EMBL" id="JAAQQR010000004">
    <property type="protein sequence ID" value="NID05625.1"/>
    <property type="molecule type" value="Genomic_DNA"/>
</dbReference>
<gene>
    <name evidence="2" type="ORF">HBF26_12060</name>
</gene>
<keyword evidence="1" id="KW-0472">Membrane</keyword>
<sequence>MEHEGSLSFFELNRRLDAMPEFDAAAPGSTKRALFGFAICLLAYFSSFLIPHLSLPARAQVVALYAAVAVEVVGLCMTVWYSRTEFRGVDKPLVNFAKQLDHDLPHHLGLVAWLQSQPLPSLERHASMARFRRERFTQKLPLIAGSIPTLGLIPVAVALYFQIREFAAGRHPGALDFAAGFIIVLLYFISWISALMKSRLETMDMYLQLALDAKRTEVSVGTAEAA</sequence>
<evidence type="ECO:0000313" key="3">
    <source>
        <dbReference type="Proteomes" id="UP001429601"/>
    </source>
</evidence>